<dbReference type="EMBL" id="KK914256">
    <property type="protein sequence ID" value="KDP44015.1"/>
    <property type="molecule type" value="Genomic_DNA"/>
</dbReference>
<evidence type="ECO:0000313" key="3">
    <source>
        <dbReference type="EMBL" id="KDP44015.1"/>
    </source>
</evidence>
<dbReference type="OrthoDB" id="4062651at2759"/>
<reference evidence="3 4" key="1">
    <citation type="journal article" date="2014" name="PLoS ONE">
        <title>Global Analysis of Gene Expression Profiles in Physic Nut (Jatropha curcas L.) Seedlings Exposed to Salt Stress.</title>
        <authorList>
            <person name="Zhang L."/>
            <person name="Zhang C."/>
            <person name="Wu P."/>
            <person name="Chen Y."/>
            <person name="Li M."/>
            <person name="Jiang H."/>
            <person name="Wu G."/>
        </authorList>
    </citation>
    <scope>NUCLEOTIDE SEQUENCE [LARGE SCALE GENOMIC DNA]</scope>
    <source>
        <strain evidence="4">cv. GZQX0401</strain>
        <tissue evidence="3">Young leaves</tissue>
    </source>
</reference>
<protein>
    <recommendedName>
        <fullName evidence="2">Protein kinase domain-containing protein</fullName>
    </recommendedName>
</protein>
<feature type="domain" description="Protein kinase" evidence="2">
    <location>
        <begin position="88"/>
        <end position="416"/>
    </location>
</feature>
<dbReference type="GO" id="GO:0004672">
    <property type="term" value="F:protein kinase activity"/>
    <property type="evidence" value="ECO:0007669"/>
    <property type="project" value="InterPro"/>
</dbReference>
<organism evidence="3 4">
    <name type="scientific">Jatropha curcas</name>
    <name type="common">Barbados nut</name>
    <dbReference type="NCBI Taxonomy" id="180498"/>
    <lineage>
        <taxon>Eukaryota</taxon>
        <taxon>Viridiplantae</taxon>
        <taxon>Streptophyta</taxon>
        <taxon>Embryophyta</taxon>
        <taxon>Tracheophyta</taxon>
        <taxon>Spermatophyta</taxon>
        <taxon>Magnoliopsida</taxon>
        <taxon>eudicotyledons</taxon>
        <taxon>Gunneridae</taxon>
        <taxon>Pentapetalae</taxon>
        <taxon>rosids</taxon>
        <taxon>fabids</taxon>
        <taxon>Malpighiales</taxon>
        <taxon>Euphorbiaceae</taxon>
        <taxon>Crotonoideae</taxon>
        <taxon>Jatropheae</taxon>
        <taxon>Jatropha</taxon>
    </lineage>
</organism>
<dbReference type="Proteomes" id="UP000027138">
    <property type="component" value="Unassembled WGS sequence"/>
</dbReference>
<dbReference type="AlphaFoldDB" id="A0A067LHD8"/>
<dbReference type="InterPro" id="IPR000719">
    <property type="entry name" value="Prot_kinase_dom"/>
</dbReference>
<gene>
    <name evidence="3" type="ORF">JCGZ_05482</name>
</gene>
<dbReference type="PANTHER" id="PTHR46863:SF1">
    <property type="entry name" value="PROTEIN KINASE SUPERFAMILY PROTEIN"/>
    <property type="match status" value="1"/>
</dbReference>
<sequence>MAVNASAPDPVRPARTRPSQSPRTPSTPRLPTFPTSSTSSSSSSAALGPSTSNTSSAHYTSTSSSAYSRTSLSSLRESISKSPNIYDISEIRAATNNFLAKRYSTSSTACWRCNLRNTETIVFQRKFRRKMEMPQLRERLAVICRSNHTSVIKLLGVSISGDHIYLVYEFITGANLADCLRNARNPNFTVLSSWNSRMQVAADLADGLDYIHHKTGLNITLVHNHIKSSGIIITEPHFNAKICHFGTAQLCGEAYETENREKKSINEIEEEEDRSKELKRSNSGVMQFEGVRGYMSPEFQASGIATQESDVYAFGIVILELLSGEEPLKYKYDKSRGDFIRTSLIDRAVAVIDGGDGGGEGREGRIRRWIDRRLKDSFPVDVAQKLTRLAIQCTHVDPAKRPDMGRVAGKISKLYLASKTWSESIKTVSDQISVSLAPR</sequence>
<dbReference type="PANTHER" id="PTHR46863">
    <property type="entry name" value="OS09G0572100 PROTEIN"/>
    <property type="match status" value="1"/>
</dbReference>
<dbReference type="Pfam" id="PF00069">
    <property type="entry name" value="Pkinase"/>
    <property type="match status" value="1"/>
</dbReference>
<dbReference type="InterPro" id="IPR011009">
    <property type="entry name" value="Kinase-like_dom_sf"/>
</dbReference>
<name>A0A067LHD8_JATCU</name>
<dbReference type="PROSITE" id="PS50011">
    <property type="entry name" value="PROTEIN_KINASE_DOM"/>
    <property type="match status" value="1"/>
</dbReference>
<feature type="region of interest" description="Disordered" evidence="1">
    <location>
        <begin position="1"/>
        <end position="63"/>
    </location>
</feature>
<proteinExistence type="predicted"/>
<evidence type="ECO:0000259" key="2">
    <source>
        <dbReference type="PROSITE" id="PS50011"/>
    </source>
</evidence>
<feature type="compositionally biased region" description="Low complexity" evidence="1">
    <location>
        <begin position="16"/>
        <end position="63"/>
    </location>
</feature>
<accession>A0A067LHD8</accession>
<dbReference type="SUPFAM" id="SSF56112">
    <property type="entry name" value="Protein kinase-like (PK-like)"/>
    <property type="match status" value="1"/>
</dbReference>
<dbReference type="Gene3D" id="3.30.200.20">
    <property type="entry name" value="Phosphorylase Kinase, domain 1"/>
    <property type="match status" value="1"/>
</dbReference>
<dbReference type="Gene3D" id="1.10.510.10">
    <property type="entry name" value="Transferase(Phosphotransferase) domain 1"/>
    <property type="match status" value="1"/>
</dbReference>
<keyword evidence="4" id="KW-1185">Reference proteome</keyword>
<evidence type="ECO:0000256" key="1">
    <source>
        <dbReference type="SAM" id="MobiDB-lite"/>
    </source>
</evidence>
<evidence type="ECO:0000313" key="4">
    <source>
        <dbReference type="Proteomes" id="UP000027138"/>
    </source>
</evidence>
<dbReference type="GO" id="GO:0005524">
    <property type="term" value="F:ATP binding"/>
    <property type="evidence" value="ECO:0007669"/>
    <property type="project" value="InterPro"/>
</dbReference>